<dbReference type="Proteomes" id="UP000007953">
    <property type="component" value="Chromosome"/>
</dbReference>
<reference evidence="1 2" key="1">
    <citation type="journal article" date="2011" name="J. Bacteriol.">
        <title>Complete genome sequence of the plant pathogen Ralstonia solanacearum strain Po82.</title>
        <authorList>
            <person name="Xu J."/>
            <person name="Zheng H.J."/>
            <person name="Liu L."/>
            <person name="Pan Z.C."/>
            <person name="Prior P."/>
            <person name="Tang B."/>
            <person name="Xu J.S."/>
            <person name="Zhang H."/>
            <person name="Tian Q."/>
            <person name="Zhang L.Q."/>
            <person name="Feng J."/>
        </authorList>
    </citation>
    <scope>NUCLEOTIDE SEQUENCE [LARGE SCALE GENOMIC DNA]</scope>
    <source>
        <strain evidence="1 2">Po82</strain>
    </source>
</reference>
<organism evidence="1 2">
    <name type="scientific">Ralstonia solanacearum (strain Po82)</name>
    <dbReference type="NCBI Taxonomy" id="1031711"/>
    <lineage>
        <taxon>Bacteria</taxon>
        <taxon>Pseudomonadati</taxon>
        <taxon>Pseudomonadota</taxon>
        <taxon>Betaproteobacteria</taxon>
        <taxon>Burkholderiales</taxon>
        <taxon>Burkholderiaceae</taxon>
        <taxon>Ralstonia</taxon>
        <taxon>Ralstonia solanacearum species complex</taxon>
    </lineage>
</organism>
<dbReference type="HOGENOM" id="CLU_3256812_0_0_4"/>
<sequence length="42" mass="4722">MQNKFSSFLFELLRNIDGLPIKLQYKDSVSVMVLAQVCANCG</sequence>
<dbReference type="PATRIC" id="fig|1031711.3.peg.1804"/>
<evidence type="ECO:0000313" key="2">
    <source>
        <dbReference type="Proteomes" id="UP000007953"/>
    </source>
</evidence>
<dbReference type="EMBL" id="CP002819">
    <property type="protein sequence ID" value="AEG69156.1"/>
    <property type="molecule type" value="Genomic_DNA"/>
</dbReference>
<dbReference type="AlphaFoldDB" id="F6G1M3"/>
<proteinExistence type="predicted"/>
<evidence type="ECO:0000313" key="1">
    <source>
        <dbReference type="EMBL" id="AEG69156.1"/>
    </source>
</evidence>
<gene>
    <name evidence="1" type="ordered locus">RSPO_c01856</name>
</gene>
<protein>
    <submittedName>
        <fullName evidence="1">Uncharacterized protein</fullName>
    </submittedName>
</protein>
<name>F6G1M3_RALS8</name>
<accession>F6G1M3</accession>
<dbReference type="KEGG" id="rsn:RSPO_c01856"/>